<name>A0AA39I9Y3_9BILA</name>
<evidence type="ECO:0000313" key="3">
    <source>
        <dbReference type="Proteomes" id="UP001175271"/>
    </source>
</evidence>
<dbReference type="Proteomes" id="UP001175271">
    <property type="component" value="Unassembled WGS sequence"/>
</dbReference>
<keyword evidence="1" id="KW-0732">Signal</keyword>
<feature type="chain" id="PRO_5041384712" evidence="1">
    <location>
        <begin position="19"/>
        <end position="158"/>
    </location>
</feature>
<sequence length="158" mass="17951">MLVAGIVFVFGVFSCIHSAPLNLSPDALEVLKIALEEWSEGNHPFLSERLQSLIRAKCPRFFPVFYHDTFQIRILKEKFPPVLNDLIASYQVQQVMAMTGKYTERAKAVVKKQIMAALDKMTYEDKKAFGTYYSMITALEKKYSKGVEGCPMISESLK</sequence>
<proteinExistence type="predicted"/>
<evidence type="ECO:0000313" key="2">
    <source>
        <dbReference type="EMBL" id="KAK0419079.1"/>
    </source>
</evidence>
<reference evidence="2" key="1">
    <citation type="submission" date="2023-06" db="EMBL/GenBank/DDBJ databases">
        <title>Genomic analysis of the entomopathogenic nematode Steinernema hermaphroditum.</title>
        <authorList>
            <person name="Schwarz E.M."/>
            <person name="Heppert J.K."/>
            <person name="Baniya A."/>
            <person name="Schwartz H.T."/>
            <person name="Tan C.-H."/>
            <person name="Antoshechkin I."/>
            <person name="Sternberg P.W."/>
            <person name="Goodrich-Blair H."/>
            <person name="Dillman A.R."/>
        </authorList>
    </citation>
    <scope>NUCLEOTIDE SEQUENCE</scope>
    <source>
        <strain evidence="2">PS9179</strain>
        <tissue evidence="2">Whole animal</tissue>
    </source>
</reference>
<keyword evidence="3" id="KW-1185">Reference proteome</keyword>
<feature type="signal peptide" evidence="1">
    <location>
        <begin position="1"/>
        <end position="18"/>
    </location>
</feature>
<protein>
    <submittedName>
        <fullName evidence="2">Uncharacterized protein</fullName>
    </submittedName>
</protein>
<gene>
    <name evidence="2" type="ORF">QR680_013944</name>
</gene>
<dbReference type="AlphaFoldDB" id="A0AA39I9Y3"/>
<comment type="caution">
    <text evidence="2">The sequence shown here is derived from an EMBL/GenBank/DDBJ whole genome shotgun (WGS) entry which is preliminary data.</text>
</comment>
<evidence type="ECO:0000256" key="1">
    <source>
        <dbReference type="SAM" id="SignalP"/>
    </source>
</evidence>
<dbReference type="EMBL" id="JAUCMV010000002">
    <property type="protein sequence ID" value="KAK0419079.1"/>
    <property type="molecule type" value="Genomic_DNA"/>
</dbReference>
<organism evidence="2 3">
    <name type="scientific">Steinernema hermaphroditum</name>
    <dbReference type="NCBI Taxonomy" id="289476"/>
    <lineage>
        <taxon>Eukaryota</taxon>
        <taxon>Metazoa</taxon>
        <taxon>Ecdysozoa</taxon>
        <taxon>Nematoda</taxon>
        <taxon>Chromadorea</taxon>
        <taxon>Rhabditida</taxon>
        <taxon>Tylenchina</taxon>
        <taxon>Panagrolaimomorpha</taxon>
        <taxon>Strongyloidoidea</taxon>
        <taxon>Steinernematidae</taxon>
        <taxon>Steinernema</taxon>
    </lineage>
</organism>
<accession>A0AA39I9Y3</accession>